<dbReference type="Pfam" id="PF00905">
    <property type="entry name" value="Transpeptidase"/>
    <property type="match status" value="1"/>
</dbReference>
<feature type="compositionally biased region" description="Basic and acidic residues" evidence="4">
    <location>
        <begin position="34"/>
        <end position="45"/>
    </location>
</feature>
<dbReference type="Gene3D" id="3.40.710.10">
    <property type="entry name" value="DD-peptidase/beta-lactamase superfamily"/>
    <property type="match status" value="1"/>
</dbReference>
<name>A0A9D2JEJ6_9ACTN</name>
<dbReference type="PANTHER" id="PTHR30627:SF1">
    <property type="entry name" value="PEPTIDOGLYCAN D,D-TRANSPEPTIDASE FTSI"/>
    <property type="match status" value="1"/>
</dbReference>
<sequence length="618" mass="66039">MLRRARTPAQSSPTCRKLWPVSSRKRQSAPRGRTRSEASYDEASRARYRVRASRPGGSGSGGSDRGLSMTRRVFLGALGVVSARLAWLQLIDGPSLASAAESQRTNTATLHAKRGTIYDRNGNILAMSVECETVYANPQAVTDPSGVADLLVEHLGGEKSSYMELLTKDTTFVYVEQKVDQEVADELSAALVKADLTGVYFLSDTKRVYPYGTAGAQVIGYVGTEGTGLSGLELYYDDVLTGTDGEMILETGVDGTPIAGGVSQVTEAKDGTDLMISIDIDLQTVCEEIIAESVEHYEAESGSVMVTDPRTGEILAACSTPMPDFSNLTDVSSLNLRLVTDAYEPGSVFKVITTSIGLELGLYTPDTVYSVPGRYKVGDDYVTDYGDEDFTPEDMSVTYMLVHSSNPAMALLVQEVIGAERFSEGVERFGIGQLTGIDFPGETAGIVKTLDEYDGATAGSMAFGQALSIPMVQIVRAFGAVANDGVPTTPHFLVYRGEEEVEWPVGEQVITKETADTETEMMRQVMLEGTGMGGQVEGYDFAGKTGTGEQASAEGGYQANHYTSSLCGFANADSPDVLVYAGLNGTYLHADQSSVKIFQRVAEQAVSIMGVSPSSRAE</sequence>
<dbReference type="GO" id="GO:0071555">
    <property type="term" value="P:cell wall organization"/>
    <property type="evidence" value="ECO:0007669"/>
    <property type="project" value="TreeGrafter"/>
</dbReference>
<feature type="region of interest" description="Disordered" evidence="4">
    <location>
        <begin position="1"/>
        <end position="66"/>
    </location>
</feature>
<reference evidence="7" key="1">
    <citation type="journal article" date="2021" name="PeerJ">
        <title>Extensive microbial diversity within the chicken gut microbiome revealed by metagenomics and culture.</title>
        <authorList>
            <person name="Gilroy R."/>
            <person name="Ravi A."/>
            <person name="Getino M."/>
            <person name="Pursley I."/>
            <person name="Horton D.L."/>
            <person name="Alikhan N.F."/>
            <person name="Baker D."/>
            <person name="Gharbi K."/>
            <person name="Hall N."/>
            <person name="Watson M."/>
            <person name="Adriaenssens E.M."/>
            <person name="Foster-Nyarko E."/>
            <person name="Jarju S."/>
            <person name="Secka A."/>
            <person name="Antonio M."/>
            <person name="Oren A."/>
            <person name="Chaudhuri R.R."/>
            <person name="La Ragione R."/>
            <person name="Hildebrand F."/>
            <person name="Pallen M.J."/>
        </authorList>
    </citation>
    <scope>NUCLEOTIDE SEQUENCE</scope>
    <source>
        <strain evidence="7">ChiHjej12B11-14209</strain>
    </source>
</reference>
<comment type="similarity">
    <text evidence="2">Belongs to the transpeptidase family.</text>
</comment>
<dbReference type="InterPro" id="IPR050515">
    <property type="entry name" value="Beta-lactam/transpept"/>
</dbReference>
<gene>
    <name evidence="7" type="ORF">IAA19_07780</name>
</gene>
<evidence type="ECO:0000313" key="8">
    <source>
        <dbReference type="Proteomes" id="UP000824062"/>
    </source>
</evidence>
<proteinExistence type="inferred from homology"/>
<dbReference type="Gene3D" id="3.90.1310.10">
    <property type="entry name" value="Penicillin-binding protein 2a (Domain 2)"/>
    <property type="match status" value="1"/>
</dbReference>
<evidence type="ECO:0000313" key="7">
    <source>
        <dbReference type="EMBL" id="HIZ46896.1"/>
    </source>
</evidence>
<dbReference type="Proteomes" id="UP000824062">
    <property type="component" value="Unassembled WGS sequence"/>
</dbReference>
<dbReference type="EMBL" id="DXBM01000065">
    <property type="protein sequence ID" value="HIZ46896.1"/>
    <property type="molecule type" value="Genomic_DNA"/>
</dbReference>
<dbReference type="Pfam" id="PF03717">
    <property type="entry name" value="PBP_dimer"/>
    <property type="match status" value="1"/>
</dbReference>
<evidence type="ECO:0000256" key="1">
    <source>
        <dbReference type="ARBA" id="ARBA00004370"/>
    </source>
</evidence>
<dbReference type="InterPro" id="IPR036138">
    <property type="entry name" value="PBP_dimer_sf"/>
</dbReference>
<evidence type="ECO:0000256" key="4">
    <source>
        <dbReference type="SAM" id="MobiDB-lite"/>
    </source>
</evidence>
<dbReference type="InterPro" id="IPR005311">
    <property type="entry name" value="PBP_dimer"/>
</dbReference>
<keyword evidence="3" id="KW-0472">Membrane</keyword>
<comment type="caution">
    <text evidence="7">The sequence shown here is derived from an EMBL/GenBank/DDBJ whole genome shotgun (WGS) entry which is preliminary data.</text>
</comment>
<dbReference type="PANTHER" id="PTHR30627">
    <property type="entry name" value="PEPTIDOGLYCAN D,D-TRANSPEPTIDASE"/>
    <property type="match status" value="1"/>
</dbReference>
<reference evidence="7" key="2">
    <citation type="submission" date="2021-04" db="EMBL/GenBank/DDBJ databases">
        <authorList>
            <person name="Gilroy R."/>
        </authorList>
    </citation>
    <scope>NUCLEOTIDE SEQUENCE</scope>
    <source>
        <strain evidence="7">ChiHjej12B11-14209</strain>
    </source>
</reference>
<feature type="domain" description="Penicillin-binding protein dimerisation" evidence="6">
    <location>
        <begin position="111"/>
        <end position="258"/>
    </location>
</feature>
<accession>A0A9D2JEJ6</accession>
<dbReference type="GO" id="GO:0008658">
    <property type="term" value="F:penicillin binding"/>
    <property type="evidence" value="ECO:0007669"/>
    <property type="project" value="InterPro"/>
</dbReference>
<evidence type="ECO:0000259" key="5">
    <source>
        <dbReference type="Pfam" id="PF00905"/>
    </source>
</evidence>
<evidence type="ECO:0000256" key="3">
    <source>
        <dbReference type="ARBA" id="ARBA00023136"/>
    </source>
</evidence>
<dbReference type="InterPro" id="IPR001460">
    <property type="entry name" value="PCN-bd_Tpept"/>
</dbReference>
<protein>
    <submittedName>
        <fullName evidence="7">Penicillin-binding protein 2</fullName>
    </submittedName>
</protein>
<dbReference type="Gene3D" id="3.30.450.330">
    <property type="match status" value="1"/>
</dbReference>
<evidence type="ECO:0000259" key="6">
    <source>
        <dbReference type="Pfam" id="PF03717"/>
    </source>
</evidence>
<feature type="domain" description="Penicillin-binding protein transpeptidase" evidence="5">
    <location>
        <begin position="302"/>
        <end position="596"/>
    </location>
</feature>
<dbReference type="SUPFAM" id="SSF56519">
    <property type="entry name" value="Penicillin binding protein dimerisation domain"/>
    <property type="match status" value="1"/>
</dbReference>
<dbReference type="AlphaFoldDB" id="A0A9D2JEJ6"/>
<comment type="subcellular location">
    <subcellularLocation>
        <location evidence="1">Membrane</location>
    </subcellularLocation>
</comment>
<evidence type="ECO:0000256" key="2">
    <source>
        <dbReference type="ARBA" id="ARBA00007171"/>
    </source>
</evidence>
<dbReference type="SUPFAM" id="SSF56601">
    <property type="entry name" value="beta-lactamase/transpeptidase-like"/>
    <property type="match status" value="1"/>
</dbReference>
<organism evidence="7 8">
    <name type="scientific">Candidatus Olsenella pullistercoris</name>
    <dbReference type="NCBI Taxonomy" id="2838712"/>
    <lineage>
        <taxon>Bacteria</taxon>
        <taxon>Bacillati</taxon>
        <taxon>Actinomycetota</taxon>
        <taxon>Coriobacteriia</taxon>
        <taxon>Coriobacteriales</taxon>
        <taxon>Atopobiaceae</taxon>
        <taxon>Olsenella</taxon>
    </lineage>
</organism>
<dbReference type="InterPro" id="IPR012338">
    <property type="entry name" value="Beta-lactam/transpept-like"/>
</dbReference>
<dbReference type="GO" id="GO:0005886">
    <property type="term" value="C:plasma membrane"/>
    <property type="evidence" value="ECO:0007669"/>
    <property type="project" value="TreeGrafter"/>
</dbReference>